<comment type="caution">
    <text evidence="5">Lacks conserved residue(s) required for the propagation of feature annotation.</text>
</comment>
<feature type="short sequence motif" description="VHIID" evidence="5">
    <location>
        <begin position="644"/>
        <end position="648"/>
    </location>
</feature>
<sequence length="901" mass="102506">MNNINASPREIFYLLTLTLLSLILPLSFLLLARLSGAQYYVESLTRYNSPPHYPFPYLISLALRINPPILYLLVSCVSVAALIHGLTGKITLFADYSYSQNQPRLYTAWIVLCTFQVCVGLGIEGSIAAGLYDEWDSSFGVERSLLSRVIFLMGLHETTQLWCRAVVKPVVDDTVFGVGRSERWIERVAMAGSLGGLWWWKLREEVETLVVMAEAKKEQFMDVGMADFVGWWLYYLTVTIGMVRLVKALMWLPTFSLCRRSPSEINSPLQLHPCQNDDKVNTVSSIIYTFIHLYSTMIDDNTHNPVGAHENKHIVPRVHCQNLSYFLLQSDMASDLLSSTPFNFNGIQGGYDPIQEDVVSQGKHNFSSDMEFLEDMTPNRFIKDQNQLEPKFDNLMFQDFTFEPVLQPTQAFPETTRLKNHMVATSEFVRNNNNNKPSQPSSILASLELLNNYGSRLKRLTGQNISKPKPMPISSESRHKLSTEEIIRVAGERYVQFSTHWHDNICIPMHPYGFGLGLGGLSEEENRDVELVQFLLTAAERVGCEQFERAGRLVLHCQLNSSARTSPVQKVISYFAQALGERIAKETGITTALNGSEKNEEQELVQKMDFNSLFMCHNNLPFHQVMQLTSIQAIVEHVASETKIHVIDLEIKSGVQWTALMQALAERHERPVQLLKITGIGYRGKTKLETGQYLAKFAESLNLPFSYNAVFVTDMMEIRESHFHISDDEALVVSSPYVLRKMVSRPECLENLMRIIKNMKPSIMLVLEVEANHNSPSFVNRFVEALFFYSAFLDCIETCMKEENACKVTLEAILGESIRNIVAMEGKDRRVRSVKIDVWRRFFARYRAVETGFSESSLYQANLVIKEFPHGKFCTLDNNGKTLTVGWKGTQIHSLSAWKFL</sequence>
<dbReference type="Proteomes" id="UP000634136">
    <property type="component" value="Unassembled WGS sequence"/>
</dbReference>
<keyword evidence="3" id="KW-0804">Transcription</keyword>
<comment type="subcellular location">
    <subcellularLocation>
        <location evidence="1">Nucleus</location>
    </subcellularLocation>
</comment>
<dbReference type="PROSITE" id="PS50985">
    <property type="entry name" value="GRAS"/>
    <property type="match status" value="1"/>
</dbReference>
<dbReference type="PANTHER" id="PTHR37172:SF3">
    <property type="entry name" value="TRANSMEMBRANE PROTEIN"/>
    <property type="match status" value="1"/>
</dbReference>
<dbReference type="EMBL" id="JAAIUW010000013">
    <property type="protein sequence ID" value="KAF7804928.1"/>
    <property type="molecule type" value="Genomic_DNA"/>
</dbReference>
<feature type="transmembrane region" description="Helical" evidence="6">
    <location>
        <begin position="69"/>
        <end position="94"/>
    </location>
</feature>
<dbReference type="OrthoDB" id="770224at2759"/>
<comment type="similarity">
    <text evidence="5">Belongs to the GRAS family.</text>
</comment>
<evidence type="ECO:0000256" key="4">
    <source>
        <dbReference type="ARBA" id="ARBA00023242"/>
    </source>
</evidence>
<evidence type="ECO:0000256" key="2">
    <source>
        <dbReference type="ARBA" id="ARBA00023015"/>
    </source>
</evidence>
<dbReference type="GO" id="GO:0005634">
    <property type="term" value="C:nucleus"/>
    <property type="evidence" value="ECO:0007669"/>
    <property type="project" value="UniProtKB-SubCell"/>
</dbReference>
<evidence type="ECO:0000256" key="6">
    <source>
        <dbReference type="SAM" id="Phobius"/>
    </source>
</evidence>
<dbReference type="Pfam" id="PF03514">
    <property type="entry name" value="GRAS"/>
    <property type="match status" value="1"/>
</dbReference>
<dbReference type="PANTHER" id="PTHR37172">
    <property type="entry name" value="TRANSMEMBRANE PROTEIN"/>
    <property type="match status" value="1"/>
</dbReference>
<reference evidence="7" key="1">
    <citation type="submission" date="2020-09" db="EMBL/GenBank/DDBJ databases">
        <title>Genome-Enabled Discovery of Anthraquinone Biosynthesis in Senna tora.</title>
        <authorList>
            <person name="Kang S.-H."/>
            <person name="Pandey R.P."/>
            <person name="Lee C.-M."/>
            <person name="Sim J.-S."/>
            <person name="Jeong J.-T."/>
            <person name="Choi B.-S."/>
            <person name="Jung M."/>
            <person name="Ginzburg D."/>
            <person name="Zhao K."/>
            <person name="Won S.Y."/>
            <person name="Oh T.-J."/>
            <person name="Yu Y."/>
            <person name="Kim N.-H."/>
            <person name="Lee O.R."/>
            <person name="Lee T.-H."/>
            <person name="Bashyal P."/>
            <person name="Kim T.-S."/>
            <person name="Lee W.-H."/>
            <person name="Kawkins C."/>
            <person name="Kim C.-K."/>
            <person name="Kim J.S."/>
            <person name="Ahn B.O."/>
            <person name="Rhee S.Y."/>
            <person name="Sohng J.K."/>
        </authorList>
    </citation>
    <scope>NUCLEOTIDE SEQUENCE</scope>
    <source>
        <tissue evidence="7">Leaf</tissue>
    </source>
</reference>
<keyword evidence="6" id="KW-0472">Membrane</keyword>
<gene>
    <name evidence="7" type="ORF">G2W53_044039</name>
</gene>
<dbReference type="InterPro" id="IPR005202">
    <property type="entry name" value="TF_GRAS"/>
</dbReference>
<dbReference type="AlphaFoldDB" id="A0A834SLP9"/>
<keyword evidence="8" id="KW-1185">Reference proteome</keyword>
<feature type="region of interest" description="SAW" evidence="5">
    <location>
        <begin position="823"/>
        <end position="899"/>
    </location>
</feature>
<organism evidence="7 8">
    <name type="scientific">Senna tora</name>
    <dbReference type="NCBI Taxonomy" id="362788"/>
    <lineage>
        <taxon>Eukaryota</taxon>
        <taxon>Viridiplantae</taxon>
        <taxon>Streptophyta</taxon>
        <taxon>Embryophyta</taxon>
        <taxon>Tracheophyta</taxon>
        <taxon>Spermatophyta</taxon>
        <taxon>Magnoliopsida</taxon>
        <taxon>eudicotyledons</taxon>
        <taxon>Gunneridae</taxon>
        <taxon>Pentapetalae</taxon>
        <taxon>rosids</taxon>
        <taxon>fabids</taxon>
        <taxon>Fabales</taxon>
        <taxon>Fabaceae</taxon>
        <taxon>Caesalpinioideae</taxon>
        <taxon>Cassia clade</taxon>
        <taxon>Senna</taxon>
    </lineage>
</organism>
<proteinExistence type="inferred from homology"/>
<evidence type="ECO:0000256" key="5">
    <source>
        <dbReference type="PROSITE-ProRule" id="PRU01191"/>
    </source>
</evidence>
<evidence type="ECO:0000256" key="3">
    <source>
        <dbReference type="ARBA" id="ARBA00023163"/>
    </source>
</evidence>
<evidence type="ECO:0000313" key="8">
    <source>
        <dbReference type="Proteomes" id="UP000634136"/>
    </source>
</evidence>
<feature type="region of interest" description="Leucine repeat II (LRII)" evidence="5">
    <location>
        <begin position="689"/>
        <end position="721"/>
    </location>
</feature>
<keyword evidence="6" id="KW-1133">Transmembrane helix</keyword>
<evidence type="ECO:0000313" key="7">
    <source>
        <dbReference type="EMBL" id="KAF7804928.1"/>
    </source>
</evidence>
<comment type="caution">
    <text evidence="7">The sequence shown here is derived from an EMBL/GenBank/DDBJ whole genome shotgun (WGS) entry which is preliminary data.</text>
</comment>
<keyword evidence="4" id="KW-0539">Nucleus</keyword>
<keyword evidence="2" id="KW-0805">Transcription regulation</keyword>
<keyword evidence="6" id="KW-0812">Transmembrane</keyword>
<evidence type="ECO:0000256" key="1">
    <source>
        <dbReference type="ARBA" id="ARBA00004123"/>
    </source>
</evidence>
<accession>A0A834SLP9</accession>
<name>A0A834SLP9_9FABA</name>
<feature type="transmembrane region" description="Helical" evidence="6">
    <location>
        <begin position="106"/>
        <end position="132"/>
    </location>
</feature>
<protein>
    <submittedName>
        <fullName evidence="7">DELLA protein RGL1-like</fullName>
    </submittedName>
</protein>